<dbReference type="Pfam" id="PF08545">
    <property type="entry name" value="ACP_syn_III"/>
    <property type="match status" value="1"/>
</dbReference>
<dbReference type="NCBIfam" id="NF006829">
    <property type="entry name" value="PRK09352.1"/>
    <property type="match status" value="1"/>
</dbReference>
<dbReference type="InterPro" id="IPR016039">
    <property type="entry name" value="Thiolase-like"/>
</dbReference>
<dbReference type="GO" id="GO:0005737">
    <property type="term" value="C:cytoplasm"/>
    <property type="evidence" value="ECO:0007669"/>
    <property type="project" value="UniProtKB-SubCell"/>
</dbReference>
<feature type="active site" evidence="14">
    <location>
        <position position="114"/>
    </location>
</feature>
<dbReference type="HAMAP" id="MF_01815">
    <property type="entry name" value="FabH"/>
    <property type="match status" value="1"/>
</dbReference>
<dbReference type="Pfam" id="PF08541">
    <property type="entry name" value="ACP_syn_III_C"/>
    <property type="match status" value="1"/>
</dbReference>
<dbReference type="OrthoDB" id="9815506at2"/>
<keyword evidence="14" id="KW-0963">Cytoplasm</keyword>
<feature type="active site" evidence="14">
    <location>
        <position position="284"/>
    </location>
</feature>
<feature type="region of interest" description="ACP-binding" evidence="14">
    <location>
        <begin position="255"/>
        <end position="259"/>
    </location>
</feature>
<dbReference type="GO" id="GO:0033818">
    <property type="term" value="F:beta-ketoacyl-acyl-carrier-protein synthase III activity"/>
    <property type="evidence" value="ECO:0007669"/>
    <property type="project" value="UniProtKB-UniRule"/>
</dbReference>
<dbReference type="RefSeq" id="WP_014967779.1">
    <property type="nucleotide sequence ID" value="NC_018664.1"/>
</dbReference>
<dbReference type="GO" id="GO:0006633">
    <property type="term" value="P:fatty acid biosynthetic process"/>
    <property type="evidence" value="ECO:0007669"/>
    <property type="project" value="UniProtKB-UniRule"/>
</dbReference>
<evidence type="ECO:0000259" key="16">
    <source>
        <dbReference type="Pfam" id="PF08545"/>
    </source>
</evidence>
<evidence type="ECO:0000313" key="17">
    <source>
        <dbReference type="EMBL" id="AFS78643.1"/>
    </source>
</evidence>
<comment type="catalytic activity">
    <reaction evidence="12">
        <text>2-methylpropanoyl-CoA + malonyl-[ACP] + H(+) = 4-methyl-3-oxopentanoyl-[ACP] + CO2 + CoA</text>
        <dbReference type="Rhea" id="RHEA:42268"/>
        <dbReference type="Rhea" id="RHEA-COMP:9623"/>
        <dbReference type="Rhea" id="RHEA-COMP:9940"/>
        <dbReference type="ChEBI" id="CHEBI:15378"/>
        <dbReference type="ChEBI" id="CHEBI:16526"/>
        <dbReference type="ChEBI" id="CHEBI:57287"/>
        <dbReference type="ChEBI" id="CHEBI:57338"/>
        <dbReference type="ChEBI" id="CHEBI:78449"/>
        <dbReference type="ChEBI" id="CHEBI:78820"/>
        <dbReference type="EC" id="2.3.1.300"/>
    </reaction>
    <physiologicalReaction direction="left-to-right" evidence="12">
        <dbReference type="Rhea" id="RHEA:42269"/>
    </physiologicalReaction>
</comment>
<evidence type="ECO:0000313" key="18">
    <source>
        <dbReference type="Proteomes" id="UP000006094"/>
    </source>
</evidence>
<feature type="active site" evidence="14">
    <location>
        <position position="254"/>
    </location>
</feature>
<dbReference type="FunFam" id="3.40.47.10:FF:000004">
    <property type="entry name" value="3-oxoacyl-[acyl-carrier-protein] synthase 3"/>
    <property type="match status" value="1"/>
</dbReference>
<comment type="catalytic activity">
    <reaction evidence="10">
        <text>malonyl-[ACP] + acetyl-CoA + H(+) = 3-oxobutanoyl-[ACP] + CO2 + CoA</text>
        <dbReference type="Rhea" id="RHEA:12080"/>
        <dbReference type="Rhea" id="RHEA-COMP:9623"/>
        <dbReference type="Rhea" id="RHEA-COMP:9625"/>
        <dbReference type="ChEBI" id="CHEBI:15378"/>
        <dbReference type="ChEBI" id="CHEBI:16526"/>
        <dbReference type="ChEBI" id="CHEBI:57287"/>
        <dbReference type="ChEBI" id="CHEBI:57288"/>
        <dbReference type="ChEBI" id="CHEBI:78449"/>
        <dbReference type="ChEBI" id="CHEBI:78450"/>
        <dbReference type="EC" id="2.3.1.180"/>
    </reaction>
    <physiologicalReaction direction="left-to-right" evidence="10">
        <dbReference type="Rhea" id="RHEA:12081"/>
    </physiologicalReaction>
</comment>
<evidence type="ECO:0000256" key="12">
    <source>
        <dbReference type="ARBA" id="ARBA00052467"/>
    </source>
</evidence>
<dbReference type="InterPro" id="IPR013751">
    <property type="entry name" value="ACP_syn_III_N"/>
</dbReference>
<sequence length="330" mass="35688">MSKGIGIVGTGSFLPEKILSNFDLEKIVDTSDEWITTRTGIKERRILEKDKASSDMAVEASKKALEQSNLTPLDIDLIIVATMTPDMTTPSTACIVQEKLGCRNAAAFDLSAACSGFIYGLSVAYSFVKSGVYKRILLIGTESMSRILDWEDRSTCILFGDGAGAVVIGEVPEGKGILQTELGSDGSGAEHLLVPAGGSKCPITKEVLDERLQYLKMEGSEVFKFAVRKIEEVSKSVLEKSELRSEDINYLIPHQANTRIIDSAIKKLKISSEKVYVNLSRYGNMSAASIPVALDEAVREGKINDGDNILLVGFGGGLTWGASTLKWHGK</sequence>
<dbReference type="AlphaFoldDB" id="K0AXW1"/>
<evidence type="ECO:0000256" key="1">
    <source>
        <dbReference type="ARBA" id="ARBA00005194"/>
    </source>
</evidence>
<keyword evidence="6 14" id="KW-0443">Lipid metabolism</keyword>
<evidence type="ECO:0000256" key="9">
    <source>
        <dbReference type="ARBA" id="ARBA00023315"/>
    </source>
</evidence>
<reference evidence="17 18" key="1">
    <citation type="journal article" date="2012" name="PLoS ONE">
        <title>The purine-utilizing bacterium Clostridium acidurici 9a: a genome-guided metabolic reconsideration.</title>
        <authorList>
            <person name="Hartwich K."/>
            <person name="Poehlein A."/>
            <person name="Daniel R."/>
        </authorList>
    </citation>
    <scope>NUCLEOTIDE SEQUENCE [LARGE SCALE GENOMIC DNA]</scope>
    <source>
        <strain evidence="18">ATCC 7906 / DSM 604 / BCRC 14475 / CIP 104303 / KCTC 5404 / NCIMB 10678 / 9a</strain>
    </source>
</reference>
<dbReference type="CDD" id="cd00830">
    <property type="entry name" value="KAS_III"/>
    <property type="match status" value="1"/>
</dbReference>
<evidence type="ECO:0000256" key="3">
    <source>
        <dbReference type="ARBA" id="ARBA00022516"/>
    </source>
</evidence>
<comment type="function">
    <text evidence="14">Catalyzes the condensation reaction of fatty acid synthesis by the addition to an acyl acceptor of two carbons from malonyl-ACP. Catalyzes the first condensation reaction which initiates fatty acid synthesis and may therefore play a role in governing the total rate of fatty acid production. Possesses both acetoacetyl-ACP synthase and acetyl transacylase activities. Its substrate specificity determines the biosynthesis of branched-chain and/or straight-chain of fatty acids.</text>
</comment>
<protein>
    <recommendedName>
        <fullName evidence="14">Beta-ketoacyl-[acyl-carrier-protein] synthase III</fullName>
        <shortName evidence="14">Beta-ketoacyl-ACP synthase III</shortName>
        <shortName evidence="14">KAS III</shortName>
        <ecNumber evidence="14">2.3.1.180</ecNumber>
    </recommendedName>
    <alternativeName>
        <fullName evidence="14">3-oxoacyl-[acyl-carrier-protein] synthase 3</fullName>
    </alternativeName>
    <alternativeName>
        <fullName evidence="14">3-oxoacyl-[acyl-carrier-protein] synthase III</fullName>
    </alternativeName>
</protein>
<dbReference type="InterPro" id="IPR004655">
    <property type="entry name" value="FabH"/>
</dbReference>
<keyword evidence="5 14" id="KW-0276">Fatty acid metabolism</keyword>
<dbReference type="EMBL" id="CP003326">
    <property type="protein sequence ID" value="AFS78643.1"/>
    <property type="molecule type" value="Genomic_DNA"/>
</dbReference>
<evidence type="ECO:0000256" key="8">
    <source>
        <dbReference type="ARBA" id="ARBA00023268"/>
    </source>
</evidence>
<organism evidence="17 18">
    <name type="scientific">Gottschalkia acidurici (strain ATCC 7906 / DSM 604 / BCRC 14475 / CIP 104303 / KCTC 5404 / NCIMB 10678 / 9a)</name>
    <name type="common">Clostridium acidurici</name>
    <dbReference type="NCBI Taxonomy" id="1128398"/>
    <lineage>
        <taxon>Bacteria</taxon>
        <taxon>Bacillati</taxon>
        <taxon>Bacillota</taxon>
        <taxon>Tissierellia</taxon>
        <taxon>Tissierellales</taxon>
        <taxon>Gottschalkiaceae</taxon>
        <taxon>Gottschalkia</taxon>
    </lineage>
</organism>
<comment type="pathway">
    <text evidence="1 14">Lipid metabolism; fatty acid biosynthesis.</text>
</comment>
<evidence type="ECO:0000256" key="2">
    <source>
        <dbReference type="ARBA" id="ARBA00008642"/>
    </source>
</evidence>
<evidence type="ECO:0000256" key="11">
    <source>
        <dbReference type="ARBA" id="ARBA00052407"/>
    </source>
</evidence>
<dbReference type="GO" id="GO:0004315">
    <property type="term" value="F:3-oxoacyl-[acyl-carrier-protein] synthase activity"/>
    <property type="evidence" value="ECO:0007669"/>
    <property type="project" value="InterPro"/>
</dbReference>
<comment type="catalytic activity">
    <reaction evidence="11">
        <text>(2S)-2-methylbutanoyl-CoA + malonyl-[ACP] + H(+) = (4S)-4-methyl-3-oxohexanoyl-[ACP] + CO2 + CoA</text>
        <dbReference type="Rhea" id="RHEA:42276"/>
        <dbReference type="Rhea" id="RHEA-COMP:9623"/>
        <dbReference type="Rhea" id="RHEA-COMP:17148"/>
        <dbReference type="ChEBI" id="CHEBI:15378"/>
        <dbReference type="ChEBI" id="CHEBI:16526"/>
        <dbReference type="ChEBI" id="CHEBI:57287"/>
        <dbReference type="ChEBI" id="CHEBI:78449"/>
        <dbReference type="ChEBI" id="CHEBI:88166"/>
        <dbReference type="ChEBI" id="CHEBI:167462"/>
        <dbReference type="EC" id="2.3.1.300"/>
    </reaction>
    <physiologicalReaction direction="left-to-right" evidence="11">
        <dbReference type="Rhea" id="RHEA:42277"/>
    </physiologicalReaction>
</comment>
<dbReference type="Gene3D" id="3.40.47.10">
    <property type="match status" value="1"/>
</dbReference>
<comment type="subcellular location">
    <subcellularLocation>
        <location evidence="14">Cytoplasm</location>
    </subcellularLocation>
</comment>
<dbReference type="PANTHER" id="PTHR43091">
    <property type="entry name" value="3-OXOACYL-[ACYL-CARRIER-PROTEIN] SYNTHASE"/>
    <property type="match status" value="1"/>
</dbReference>
<dbReference type="InterPro" id="IPR013747">
    <property type="entry name" value="ACP_syn_III_C"/>
</dbReference>
<evidence type="ECO:0000256" key="13">
    <source>
        <dbReference type="ARBA" id="ARBA00052985"/>
    </source>
</evidence>
<dbReference type="SUPFAM" id="SSF53901">
    <property type="entry name" value="Thiolase-like"/>
    <property type="match status" value="1"/>
</dbReference>
<dbReference type="Proteomes" id="UP000006094">
    <property type="component" value="Chromosome"/>
</dbReference>
<dbReference type="STRING" id="1128398.Curi_c16350"/>
<accession>K0AXW1</accession>
<dbReference type="EC" id="2.3.1.180" evidence="14"/>
<feature type="domain" description="Beta-ketoacyl-[acyl-carrier-protein] synthase III C-terminal" evidence="15">
    <location>
        <begin position="238"/>
        <end position="327"/>
    </location>
</feature>
<comment type="subunit">
    <text evidence="14">Homodimer.</text>
</comment>
<dbReference type="PANTHER" id="PTHR43091:SF1">
    <property type="entry name" value="BETA-KETOACYL-[ACYL-CARRIER-PROTEIN] SYNTHASE III, CHLOROPLASTIC"/>
    <property type="match status" value="1"/>
</dbReference>
<dbReference type="KEGG" id="cad:Curi_c16350"/>
<comment type="domain">
    <text evidence="14">The last Arg residue of the ACP-binding site is essential for the weak association between ACP/AcpP and FabH.</text>
</comment>
<feature type="domain" description="Beta-ketoacyl-[acyl-carrier-protein] synthase III N-terminal" evidence="16">
    <location>
        <begin position="108"/>
        <end position="186"/>
    </location>
</feature>
<comment type="catalytic activity">
    <reaction evidence="13">
        <text>3-methylbutanoyl-CoA + malonyl-[ACP] + H(+) = 5-methyl-3-oxohexanoyl-[ACP] + CO2 + CoA</text>
        <dbReference type="Rhea" id="RHEA:42272"/>
        <dbReference type="Rhea" id="RHEA-COMP:9623"/>
        <dbReference type="Rhea" id="RHEA-COMP:9941"/>
        <dbReference type="ChEBI" id="CHEBI:15378"/>
        <dbReference type="ChEBI" id="CHEBI:16526"/>
        <dbReference type="ChEBI" id="CHEBI:57287"/>
        <dbReference type="ChEBI" id="CHEBI:57345"/>
        <dbReference type="ChEBI" id="CHEBI:78449"/>
        <dbReference type="ChEBI" id="CHEBI:78822"/>
        <dbReference type="EC" id="2.3.1.300"/>
    </reaction>
    <physiologicalReaction direction="left-to-right" evidence="13">
        <dbReference type="Rhea" id="RHEA:42273"/>
    </physiologicalReaction>
</comment>
<evidence type="ECO:0000256" key="5">
    <source>
        <dbReference type="ARBA" id="ARBA00022832"/>
    </source>
</evidence>
<keyword evidence="3 14" id="KW-0444">Lipid biosynthesis</keyword>
<comment type="similarity">
    <text evidence="2 14">Belongs to the thiolase-like superfamily. FabH family.</text>
</comment>
<keyword evidence="8 14" id="KW-0511">Multifunctional enzyme</keyword>
<evidence type="ECO:0000256" key="7">
    <source>
        <dbReference type="ARBA" id="ARBA00023160"/>
    </source>
</evidence>
<keyword evidence="7 14" id="KW-0275">Fatty acid biosynthesis</keyword>
<dbReference type="PATRIC" id="fig|1128398.3.peg.1675"/>
<evidence type="ECO:0000256" key="4">
    <source>
        <dbReference type="ARBA" id="ARBA00022679"/>
    </source>
</evidence>
<keyword evidence="18" id="KW-1185">Reference proteome</keyword>
<evidence type="ECO:0000256" key="10">
    <source>
        <dbReference type="ARBA" id="ARBA00051096"/>
    </source>
</evidence>
<evidence type="ECO:0000256" key="6">
    <source>
        <dbReference type="ARBA" id="ARBA00023098"/>
    </source>
</evidence>
<name>K0AXW1_GOTA9</name>
<keyword evidence="9 14" id="KW-0012">Acyltransferase</keyword>
<keyword evidence="4 14" id="KW-0808">Transferase</keyword>
<dbReference type="NCBIfam" id="TIGR00747">
    <property type="entry name" value="fabH"/>
    <property type="match status" value="1"/>
</dbReference>
<proteinExistence type="inferred from homology"/>
<dbReference type="eggNOG" id="COG0332">
    <property type="taxonomic scope" value="Bacteria"/>
</dbReference>
<dbReference type="UniPathway" id="UPA00094"/>
<gene>
    <name evidence="17" type="primary">fabH1</name>
    <name evidence="14" type="synonym">fabH</name>
    <name evidence="17" type="ordered locus">Curi_c16350</name>
</gene>
<evidence type="ECO:0000256" key="14">
    <source>
        <dbReference type="HAMAP-Rule" id="MF_01815"/>
    </source>
</evidence>
<evidence type="ECO:0000259" key="15">
    <source>
        <dbReference type="Pfam" id="PF08541"/>
    </source>
</evidence>
<dbReference type="HOGENOM" id="CLU_039592_3_1_9"/>